<comment type="caution">
    <text evidence="5">The sequence shown here is derived from an EMBL/GenBank/DDBJ whole genome shotgun (WGS) entry which is preliminary data.</text>
</comment>
<evidence type="ECO:0000259" key="4">
    <source>
        <dbReference type="Pfam" id="PF01593"/>
    </source>
</evidence>
<proteinExistence type="inferred from homology"/>
<feature type="region of interest" description="Disordered" evidence="3">
    <location>
        <begin position="103"/>
        <end position="136"/>
    </location>
</feature>
<organism evidence="5 6">
    <name type="scientific">Vanrija albida</name>
    <dbReference type="NCBI Taxonomy" id="181172"/>
    <lineage>
        <taxon>Eukaryota</taxon>
        <taxon>Fungi</taxon>
        <taxon>Dikarya</taxon>
        <taxon>Basidiomycota</taxon>
        <taxon>Agaricomycotina</taxon>
        <taxon>Tremellomycetes</taxon>
        <taxon>Trichosporonales</taxon>
        <taxon>Trichosporonaceae</taxon>
        <taxon>Vanrija</taxon>
    </lineage>
</organism>
<dbReference type="PANTHER" id="PTHR10742:SF386">
    <property type="entry name" value="LYSINE-SPECIFIC HISTONE DEMETHYLASE 1A"/>
    <property type="match status" value="1"/>
</dbReference>
<keyword evidence="2" id="KW-0560">Oxidoreductase</keyword>
<evidence type="ECO:0000313" key="6">
    <source>
        <dbReference type="Proteomes" id="UP001565368"/>
    </source>
</evidence>
<evidence type="ECO:0000256" key="1">
    <source>
        <dbReference type="ARBA" id="ARBA00005995"/>
    </source>
</evidence>
<name>A0ABR3Q3C4_9TREE</name>
<accession>A0ABR3Q3C4</accession>
<dbReference type="RefSeq" id="XP_069208817.1">
    <property type="nucleotide sequence ID" value="XM_069354175.1"/>
</dbReference>
<sequence length="526" mass="57854">MGSKSSNETVKPKLKDDPDTNPTAIVIGAGVSGLACAKTLTDNGVRVLILEARDRIGGRTHTHEIQTDDKSKYFFDLGASYIHGVAGNPLYKYAKKHKLPLKLEDEDDDSSDEDSSDDEDDDDGTPSQSWSLEAIYSPEGPPVDKELAARLNFNVFKAFFDDSDEYSQESTTQVPPITESLGGWLFDESRSTLFKGLDSERDRKFARDIVLSAQSYTGGRLDDVSLRFVHSTADFSGPDATFVNGYVGVYGTLHKAFVEAKKGKKPLGKVRLGEPVTEVRLVDDGDAVEVITNAGTYKAPHVVCTLPLGVLKHSPPKFDPPLPKRRIDATNRLGFGLMNKIIVVYDKPFWPEDAPYFSFLPSQASQEFLPVLKDIALNALNLVPINGQPALLFFCGADFGEDLEEKSDEYVAEHMQKILVHHFGQTAGGSMPDKPKAVLVTRWGSDPYSRGSYSYVRVGDKSLDPDSTSTPQDYHELARPLWDDRLLFAGEATDADHYATAHGPYITGQRQAQRVLDALELAALEA</sequence>
<dbReference type="InterPro" id="IPR002937">
    <property type="entry name" value="Amino_oxidase"/>
</dbReference>
<feature type="compositionally biased region" description="Acidic residues" evidence="3">
    <location>
        <begin position="104"/>
        <end position="124"/>
    </location>
</feature>
<comment type="similarity">
    <text evidence="1">Belongs to the flavin monoamine oxidase family.</text>
</comment>
<dbReference type="Pfam" id="PF01593">
    <property type="entry name" value="Amino_oxidase"/>
    <property type="match status" value="1"/>
</dbReference>
<reference evidence="5 6" key="1">
    <citation type="submission" date="2023-08" db="EMBL/GenBank/DDBJ databases">
        <title>Annotated Genome Sequence of Vanrija albida AlHP1.</title>
        <authorList>
            <person name="Herzog R."/>
        </authorList>
    </citation>
    <scope>NUCLEOTIDE SEQUENCE [LARGE SCALE GENOMIC DNA]</scope>
    <source>
        <strain evidence="5 6">AlHP1</strain>
    </source>
</reference>
<evidence type="ECO:0000256" key="3">
    <source>
        <dbReference type="SAM" id="MobiDB-lite"/>
    </source>
</evidence>
<feature type="region of interest" description="Disordered" evidence="3">
    <location>
        <begin position="1"/>
        <end position="21"/>
    </location>
</feature>
<dbReference type="Gene3D" id="3.90.660.10">
    <property type="match status" value="1"/>
</dbReference>
<dbReference type="SUPFAM" id="SSF51905">
    <property type="entry name" value="FAD/NAD(P)-binding domain"/>
    <property type="match status" value="1"/>
</dbReference>
<dbReference type="EMBL" id="JBBXJM010000004">
    <property type="protein sequence ID" value="KAL1408873.1"/>
    <property type="molecule type" value="Genomic_DNA"/>
</dbReference>
<dbReference type="InterPro" id="IPR050281">
    <property type="entry name" value="Flavin_monoamine_oxidase"/>
</dbReference>
<evidence type="ECO:0000313" key="5">
    <source>
        <dbReference type="EMBL" id="KAL1408873.1"/>
    </source>
</evidence>
<dbReference type="Proteomes" id="UP001565368">
    <property type="component" value="Unassembled WGS sequence"/>
</dbReference>
<protein>
    <recommendedName>
        <fullName evidence="4">Amine oxidase domain-containing protein</fullName>
    </recommendedName>
</protein>
<keyword evidence="6" id="KW-1185">Reference proteome</keyword>
<dbReference type="GeneID" id="95986730"/>
<dbReference type="PANTHER" id="PTHR10742">
    <property type="entry name" value="FLAVIN MONOAMINE OXIDASE"/>
    <property type="match status" value="1"/>
</dbReference>
<evidence type="ECO:0000256" key="2">
    <source>
        <dbReference type="ARBA" id="ARBA00023002"/>
    </source>
</evidence>
<dbReference type="SUPFAM" id="SSF54373">
    <property type="entry name" value="FAD-linked reductases, C-terminal domain"/>
    <property type="match status" value="1"/>
</dbReference>
<feature type="domain" description="Amine oxidase" evidence="4">
    <location>
        <begin position="31"/>
        <end position="516"/>
    </location>
</feature>
<dbReference type="InterPro" id="IPR036188">
    <property type="entry name" value="FAD/NAD-bd_sf"/>
</dbReference>
<gene>
    <name evidence="5" type="ORF">Q8F55_005687</name>
</gene>
<dbReference type="Gene3D" id="3.50.50.60">
    <property type="entry name" value="FAD/NAD(P)-binding domain"/>
    <property type="match status" value="1"/>
</dbReference>